<keyword evidence="5" id="KW-0029">Amino-acid transport</keyword>
<comment type="similarity">
    <text evidence="8">Belongs to the binding-protein-dependent transport system permease family. LivHM subfamily.</text>
</comment>
<keyword evidence="11" id="KW-1185">Reference proteome</keyword>
<evidence type="ECO:0000256" key="6">
    <source>
        <dbReference type="ARBA" id="ARBA00022989"/>
    </source>
</evidence>
<evidence type="ECO:0000256" key="7">
    <source>
        <dbReference type="ARBA" id="ARBA00023136"/>
    </source>
</evidence>
<evidence type="ECO:0000313" key="11">
    <source>
        <dbReference type="Proteomes" id="UP000071778"/>
    </source>
</evidence>
<dbReference type="AlphaFoldDB" id="A0A127QP11"/>
<feature type="transmembrane region" description="Helical" evidence="9">
    <location>
        <begin position="320"/>
        <end position="340"/>
    </location>
</feature>
<feature type="transmembrane region" description="Helical" evidence="9">
    <location>
        <begin position="255"/>
        <end position="278"/>
    </location>
</feature>
<dbReference type="PANTHER" id="PTHR11795">
    <property type="entry name" value="BRANCHED-CHAIN AMINO ACID TRANSPORT SYSTEM PERMEASE PROTEIN LIVH"/>
    <property type="match status" value="1"/>
</dbReference>
<evidence type="ECO:0000256" key="1">
    <source>
        <dbReference type="ARBA" id="ARBA00004651"/>
    </source>
</evidence>
<keyword evidence="2" id="KW-0813">Transport</keyword>
<evidence type="ECO:0000256" key="8">
    <source>
        <dbReference type="ARBA" id="ARBA00037998"/>
    </source>
</evidence>
<evidence type="ECO:0000256" key="4">
    <source>
        <dbReference type="ARBA" id="ARBA00022692"/>
    </source>
</evidence>
<reference evidence="10 11" key="1">
    <citation type="submission" date="2015-11" db="EMBL/GenBank/DDBJ databases">
        <title>Exploring the genomic traits of fungus-feeding bacterial genus Collimonas.</title>
        <authorList>
            <person name="Song C."/>
            <person name="Schmidt R."/>
            <person name="de Jager V."/>
            <person name="Krzyzanowska D."/>
            <person name="Jongedijk E."/>
            <person name="Cankar K."/>
            <person name="Beekwilder J."/>
            <person name="van Veen A."/>
            <person name="de Boer W."/>
            <person name="van Veen J.A."/>
            <person name="Garbeva P."/>
        </authorList>
    </citation>
    <scope>NUCLEOTIDE SEQUENCE [LARGE SCALE GENOMIC DNA]</scope>
    <source>
        <strain evidence="10 11">Ter282</strain>
    </source>
</reference>
<keyword evidence="6 9" id="KW-1133">Transmembrane helix</keyword>
<evidence type="ECO:0000256" key="5">
    <source>
        <dbReference type="ARBA" id="ARBA00022970"/>
    </source>
</evidence>
<keyword evidence="4 9" id="KW-0812">Transmembrane</keyword>
<dbReference type="Pfam" id="PF02653">
    <property type="entry name" value="BPD_transp_2"/>
    <property type="match status" value="1"/>
</dbReference>
<name>A0A127QP11_9BURK</name>
<organism evidence="10 11">
    <name type="scientific">Collimonas arenae</name>
    <dbReference type="NCBI Taxonomy" id="279058"/>
    <lineage>
        <taxon>Bacteria</taxon>
        <taxon>Pseudomonadati</taxon>
        <taxon>Pseudomonadota</taxon>
        <taxon>Betaproteobacteria</taxon>
        <taxon>Burkholderiales</taxon>
        <taxon>Oxalobacteraceae</taxon>
        <taxon>Collimonas</taxon>
    </lineage>
</organism>
<dbReference type="InterPro" id="IPR001851">
    <property type="entry name" value="ABC_transp_permease"/>
</dbReference>
<dbReference type="Proteomes" id="UP000071778">
    <property type="component" value="Chromosome"/>
</dbReference>
<feature type="transmembrane region" description="Helical" evidence="9">
    <location>
        <begin position="157"/>
        <end position="181"/>
    </location>
</feature>
<feature type="transmembrane region" description="Helical" evidence="9">
    <location>
        <begin position="97"/>
        <end position="116"/>
    </location>
</feature>
<protein>
    <submittedName>
        <fullName evidence="10">Branched-chain amino acid transport system / permease component family protein</fullName>
    </submittedName>
</protein>
<feature type="transmembrane region" description="Helical" evidence="9">
    <location>
        <begin position="20"/>
        <end position="40"/>
    </location>
</feature>
<evidence type="ECO:0000256" key="2">
    <source>
        <dbReference type="ARBA" id="ARBA00022448"/>
    </source>
</evidence>
<dbReference type="PANTHER" id="PTHR11795:SF450">
    <property type="entry name" value="ABC TRANSPORTER PERMEASE PROTEIN"/>
    <property type="match status" value="1"/>
</dbReference>
<dbReference type="EMBL" id="CP013235">
    <property type="protein sequence ID" value="AMP11838.1"/>
    <property type="molecule type" value="Genomic_DNA"/>
</dbReference>
<evidence type="ECO:0000256" key="9">
    <source>
        <dbReference type="SAM" id="Phobius"/>
    </source>
</evidence>
<feature type="transmembrane region" description="Helical" evidence="9">
    <location>
        <begin position="201"/>
        <end position="223"/>
    </location>
</feature>
<dbReference type="GO" id="GO:0022857">
    <property type="term" value="F:transmembrane transporter activity"/>
    <property type="evidence" value="ECO:0007669"/>
    <property type="project" value="InterPro"/>
</dbReference>
<dbReference type="CDD" id="cd06582">
    <property type="entry name" value="TM_PBP1_LivH_like"/>
    <property type="match status" value="1"/>
</dbReference>
<feature type="transmembrane region" description="Helical" evidence="9">
    <location>
        <begin position="290"/>
        <end position="313"/>
    </location>
</feature>
<comment type="subcellular location">
    <subcellularLocation>
        <location evidence="1">Cell membrane</location>
        <topology evidence="1">Multi-pass membrane protein</topology>
    </subcellularLocation>
</comment>
<feature type="transmembrane region" description="Helical" evidence="9">
    <location>
        <begin position="122"/>
        <end position="145"/>
    </location>
</feature>
<dbReference type="GO" id="GO:0006865">
    <property type="term" value="P:amino acid transport"/>
    <property type="evidence" value="ECO:0007669"/>
    <property type="project" value="UniProtKB-KW"/>
</dbReference>
<dbReference type="RefSeq" id="WP_061534738.1">
    <property type="nucleotide sequence ID" value="NZ_CP013233.1"/>
</dbReference>
<keyword evidence="7 9" id="KW-0472">Membrane</keyword>
<evidence type="ECO:0000313" key="10">
    <source>
        <dbReference type="EMBL" id="AMP11838.1"/>
    </source>
</evidence>
<proteinExistence type="inferred from homology"/>
<evidence type="ECO:0000256" key="3">
    <source>
        <dbReference type="ARBA" id="ARBA00022475"/>
    </source>
</evidence>
<sequence>MDLSIAAILAQDGITSGAVYALLALALVLVFSVTRVIFIPQGEFVAFGALTLAAIQADKFPLSATLLVLLGILSFIQETVAAMLGRNGESRPAIVRRIALAFLKFVLFPLAVYAFARLYGHATLAMPLQVLLTLLIVVPMGPMVYRLAFQPLAEASTLVLLIVSVAVHYALIGIGLLMFGAEGSRTIPFSDASFQVGGLTVSGQSCVIIGVALLLIVALYLYFERTLSGKALRATAVNRLGAQLVGIGTVQAGRLAFTLAAALGALCGILIAPLTTVYYDSGFLIGLKGFVGAIIGGLGSYPIAAAGAMLVGLLESYSSFWASAFKEVIVFTLIIPVLLWRSLTSKQVDEEDQ</sequence>
<dbReference type="GO" id="GO:0005886">
    <property type="term" value="C:plasma membrane"/>
    <property type="evidence" value="ECO:0007669"/>
    <property type="project" value="UniProtKB-SubCell"/>
</dbReference>
<feature type="transmembrane region" description="Helical" evidence="9">
    <location>
        <begin position="60"/>
        <end position="85"/>
    </location>
</feature>
<gene>
    <name evidence="10" type="ORF">CAter282_4178</name>
</gene>
<keyword evidence="3" id="KW-1003">Cell membrane</keyword>
<dbReference type="OrthoDB" id="5293349at2"/>
<accession>A0A127QP11</accession>
<dbReference type="PATRIC" id="fig|279058.17.peg.4506"/>
<dbReference type="InterPro" id="IPR052157">
    <property type="entry name" value="BCAA_transport_permease"/>
</dbReference>